<organism evidence="3 4">
    <name type="scientific">Rhizoctonia solani</name>
    <dbReference type="NCBI Taxonomy" id="456999"/>
    <lineage>
        <taxon>Eukaryota</taxon>
        <taxon>Fungi</taxon>
        <taxon>Dikarya</taxon>
        <taxon>Basidiomycota</taxon>
        <taxon>Agaricomycotina</taxon>
        <taxon>Agaricomycetes</taxon>
        <taxon>Cantharellales</taxon>
        <taxon>Ceratobasidiaceae</taxon>
        <taxon>Rhizoctonia</taxon>
    </lineage>
</organism>
<dbReference type="GO" id="GO:0005524">
    <property type="term" value="F:ATP binding"/>
    <property type="evidence" value="ECO:0007669"/>
    <property type="project" value="InterPro"/>
</dbReference>
<dbReference type="Pfam" id="PF07714">
    <property type="entry name" value="PK_Tyr_Ser-Thr"/>
    <property type="match status" value="1"/>
</dbReference>
<feature type="region of interest" description="Disordered" evidence="1">
    <location>
        <begin position="1"/>
        <end position="21"/>
    </location>
</feature>
<dbReference type="PROSITE" id="PS50011">
    <property type="entry name" value="PROTEIN_KINASE_DOM"/>
    <property type="match status" value="1"/>
</dbReference>
<dbReference type="InterPro" id="IPR001245">
    <property type="entry name" value="Ser-Thr/Tyr_kinase_cat_dom"/>
</dbReference>
<dbReference type="EMBL" id="CYGV01000172">
    <property type="protein sequence ID" value="CUA67647.1"/>
    <property type="molecule type" value="Genomic_DNA"/>
</dbReference>
<dbReference type="InterPro" id="IPR051681">
    <property type="entry name" value="Ser/Thr_Kinases-Pseudokinases"/>
</dbReference>
<keyword evidence="3" id="KW-0808">Transferase</keyword>
<dbReference type="AlphaFoldDB" id="A0A0K6FNF1"/>
<dbReference type="Gene3D" id="3.30.200.20">
    <property type="entry name" value="Phosphorylase Kinase, domain 1"/>
    <property type="match status" value="1"/>
</dbReference>
<keyword evidence="4" id="KW-1185">Reference proteome</keyword>
<dbReference type="InterPro" id="IPR011009">
    <property type="entry name" value="Kinase-like_dom_sf"/>
</dbReference>
<feature type="region of interest" description="Disordered" evidence="1">
    <location>
        <begin position="74"/>
        <end position="119"/>
    </location>
</feature>
<evidence type="ECO:0000256" key="1">
    <source>
        <dbReference type="SAM" id="MobiDB-lite"/>
    </source>
</evidence>
<dbReference type="Proteomes" id="UP000044841">
    <property type="component" value="Unassembled WGS sequence"/>
</dbReference>
<evidence type="ECO:0000313" key="4">
    <source>
        <dbReference type="Proteomes" id="UP000044841"/>
    </source>
</evidence>
<dbReference type="InterPro" id="IPR000719">
    <property type="entry name" value="Prot_kinase_dom"/>
</dbReference>
<dbReference type="PROSITE" id="PS00108">
    <property type="entry name" value="PROTEIN_KINASE_ST"/>
    <property type="match status" value="1"/>
</dbReference>
<accession>A0A0K6FNF1</accession>
<evidence type="ECO:0000313" key="3">
    <source>
        <dbReference type="EMBL" id="CUA67647.1"/>
    </source>
</evidence>
<dbReference type="GO" id="GO:0004674">
    <property type="term" value="F:protein serine/threonine kinase activity"/>
    <property type="evidence" value="ECO:0007669"/>
    <property type="project" value="TreeGrafter"/>
</dbReference>
<evidence type="ECO:0000259" key="2">
    <source>
        <dbReference type="PROSITE" id="PS50011"/>
    </source>
</evidence>
<dbReference type="SMART" id="SM00220">
    <property type="entry name" value="S_TKc"/>
    <property type="match status" value="1"/>
</dbReference>
<reference evidence="3 4" key="1">
    <citation type="submission" date="2015-07" db="EMBL/GenBank/DDBJ databases">
        <authorList>
            <person name="Noorani M."/>
        </authorList>
    </citation>
    <scope>NUCLEOTIDE SEQUENCE [LARGE SCALE GENOMIC DNA]</scope>
    <source>
        <strain evidence="3">BBA 69670</strain>
    </source>
</reference>
<protein>
    <submittedName>
        <fullName evidence="3">Raf homolog serine/threonine-protein kinase</fullName>
    </submittedName>
</protein>
<dbReference type="InterPro" id="IPR008271">
    <property type="entry name" value="Ser/Thr_kinase_AS"/>
</dbReference>
<dbReference type="Gene3D" id="1.10.510.10">
    <property type="entry name" value="Transferase(Phosphotransferase) domain 1"/>
    <property type="match status" value="1"/>
</dbReference>
<gene>
    <name evidence="3" type="ORF">RSOLAG22IIIB_13493</name>
</gene>
<proteinExistence type="predicted"/>
<keyword evidence="3" id="KW-0418">Kinase</keyword>
<feature type="domain" description="Protein kinase" evidence="2">
    <location>
        <begin position="139"/>
        <end position="466"/>
    </location>
</feature>
<sequence>MPALGFHHTKVHAKGSPNPTPSHAVAQLVDRGNSTKCRLRTCLGFPKRTTIARKLSLSFGNAKLTWIPIPKREGTTSAHDYEQGASTAARPAHNMPSGSDVKAPSLVAQSSDTHFPQKGRNPASSIFLVGATLPGVDDASSISSLQESSNMTLAQSKLTISTHDGQDCSFKPFRIEYENQRQDDPPAAEIGALSLGLTNEPVNEIASHLVNHGIANLSGQLNYESFGEHPIITGGSSDVYEGYLFSGEAVAVKVLRFVVQGMSEDSKQMQDTARELHTWSKCDHPNVLPLWGLVTFRGRIGMCIGICEGLTYLHEKGIIHGDLKGANVLVSNIGVPVLTDFGNSSLENQTLKFTQMASGSAFSLRWSAPEFMTHNGHSMRTESSDVYALGMTVYEVFTGNFPYHGETELSVIMLVAMKKATPKRPCCIPCGHKGWDKLWALLERCWSWEPSERPRVTEVKETLQKLEDDSAAQ</sequence>
<dbReference type="SUPFAM" id="SSF56112">
    <property type="entry name" value="Protein kinase-like (PK-like)"/>
    <property type="match status" value="1"/>
</dbReference>
<dbReference type="PANTHER" id="PTHR44329">
    <property type="entry name" value="SERINE/THREONINE-PROTEIN KINASE TNNI3K-RELATED"/>
    <property type="match status" value="1"/>
</dbReference>
<name>A0A0K6FNF1_9AGAM</name>